<keyword evidence="1 2" id="KW-0597">Phosphoprotein</keyword>
<dbReference type="Proteomes" id="UP000320055">
    <property type="component" value="Unassembled WGS sequence"/>
</dbReference>
<dbReference type="SMART" id="SM00448">
    <property type="entry name" value="REC"/>
    <property type="match status" value="1"/>
</dbReference>
<accession>A0A563VM29</accession>
<dbReference type="PANTHER" id="PTHR44591">
    <property type="entry name" value="STRESS RESPONSE REGULATOR PROTEIN 1"/>
    <property type="match status" value="1"/>
</dbReference>
<sequence>MKSLKILLVEDDLSLAKSTAKLIERFSGHQVRVTDNPETIFELCTTDEVDIVIMDINLSEASWAGEEVSGADLSRLLKTQPATAHIPIIILTAYAMANERESLMADSQANEFFTKPIRDYGLLIEKIEELAKN</sequence>
<evidence type="ECO:0000313" key="5">
    <source>
        <dbReference type="Proteomes" id="UP000320055"/>
    </source>
</evidence>
<feature type="modified residue" description="4-aspartylphosphate" evidence="2">
    <location>
        <position position="55"/>
    </location>
</feature>
<dbReference type="EMBL" id="CAACVJ010000058">
    <property type="protein sequence ID" value="VEP12506.1"/>
    <property type="molecule type" value="Genomic_DNA"/>
</dbReference>
<reference evidence="4 5" key="1">
    <citation type="submission" date="2019-01" db="EMBL/GenBank/DDBJ databases">
        <authorList>
            <person name="Brito A."/>
        </authorList>
    </citation>
    <scope>NUCLEOTIDE SEQUENCE [LARGE SCALE GENOMIC DNA]</scope>
    <source>
        <strain evidence="4">1</strain>
    </source>
</reference>
<protein>
    <submittedName>
        <fullName evidence="4">Response regulator receiver protein</fullName>
    </submittedName>
</protein>
<dbReference type="PANTHER" id="PTHR44591:SF23">
    <property type="entry name" value="CHEY SUBFAMILY"/>
    <property type="match status" value="1"/>
</dbReference>
<evidence type="ECO:0000256" key="2">
    <source>
        <dbReference type="PROSITE-ProRule" id="PRU00169"/>
    </source>
</evidence>
<dbReference type="Pfam" id="PF00072">
    <property type="entry name" value="Response_reg"/>
    <property type="match status" value="1"/>
</dbReference>
<evidence type="ECO:0000259" key="3">
    <source>
        <dbReference type="PROSITE" id="PS50110"/>
    </source>
</evidence>
<dbReference type="GO" id="GO:0000160">
    <property type="term" value="P:phosphorelay signal transduction system"/>
    <property type="evidence" value="ECO:0007669"/>
    <property type="project" value="InterPro"/>
</dbReference>
<dbReference type="InterPro" id="IPR001789">
    <property type="entry name" value="Sig_transdc_resp-reg_receiver"/>
</dbReference>
<name>A0A563VM29_9CYAN</name>
<dbReference type="OrthoDB" id="9792014at2"/>
<proteinExistence type="predicted"/>
<dbReference type="RefSeq" id="WP_144870462.1">
    <property type="nucleotide sequence ID" value="NZ_LR213901.1"/>
</dbReference>
<dbReference type="SUPFAM" id="SSF52172">
    <property type="entry name" value="CheY-like"/>
    <property type="match status" value="1"/>
</dbReference>
<dbReference type="PROSITE" id="PS50110">
    <property type="entry name" value="RESPONSE_REGULATORY"/>
    <property type="match status" value="1"/>
</dbReference>
<feature type="domain" description="Response regulatory" evidence="3">
    <location>
        <begin position="5"/>
        <end position="130"/>
    </location>
</feature>
<dbReference type="InterPro" id="IPR011006">
    <property type="entry name" value="CheY-like_superfamily"/>
</dbReference>
<organism evidence="4 5">
    <name type="scientific">Hyella patelloides LEGE 07179</name>
    <dbReference type="NCBI Taxonomy" id="945734"/>
    <lineage>
        <taxon>Bacteria</taxon>
        <taxon>Bacillati</taxon>
        <taxon>Cyanobacteriota</taxon>
        <taxon>Cyanophyceae</taxon>
        <taxon>Pleurocapsales</taxon>
        <taxon>Hyellaceae</taxon>
        <taxon>Hyella</taxon>
    </lineage>
</organism>
<dbReference type="Gene3D" id="3.40.50.2300">
    <property type="match status" value="1"/>
</dbReference>
<dbReference type="InterPro" id="IPR050595">
    <property type="entry name" value="Bact_response_regulator"/>
</dbReference>
<dbReference type="AlphaFoldDB" id="A0A563VM29"/>
<gene>
    <name evidence="4" type="ORF">H1P_1500006</name>
</gene>
<keyword evidence="5" id="KW-1185">Reference proteome</keyword>
<evidence type="ECO:0000256" key="1">
    <source>
        <dbReference type="ARBA" id="ARBA00022553"/>
    </source>
</evidence>
<evidence type="ECO:0000313" key="4">
    <source>
        <dbReference type="EMBL" id="VEP12506.1"/>
    </source>
</evidence>